<evidence type="ECO:0000313" key="2">
    <source>
        <dbReference type="EMBL" id="SRX95098.1"/>
    </source>
</evidence>
<sequence length="222" mass="23638">MAEPLDRADLLRDLAAGDHQCTARSKRTGKRCQLPAMLGSNVCRSHGGAAPQTREKAKRRLEQAADVLVQRLLQFALDGQVADNVALQAIRDALDRAGMAVRQGVDVGVALKPWEQIMADVADVATITRAESLARRGLPVIDADIVPIDPPESRADVDAPMRTPADAPDAPTAATATPTRQLEPLDDATADAGQANRANAARQAKAKRVSVSHSRRSPRPQG</sequence>
<accession>A0A375Z1S1</accession>
<feature type="region of interest" description="Disordered" evidence="1">
    <location>
        <begin position="146"/>
        <end position="222"/>
    </location>
</feature>
<feature type="compositionally biased region" description="Low complexity" evidence="1">
    <location>
        <begin position="160"/>
        <end position="179"/>
    </location>
</feature>
<reference evidence="2 3" key="1">
    <citation type="submission" date="2018-05" db="EMBL/GenBank/DDBJ databases">
        <authorList>
            <consortium name="IHU Genomes"/>
        </authorList>
    </citation>
    <scope>NUCLEOTIDE SEQUENCE [LARGE SCALE GENOMIC DNA]</scope>
    <source>
        <strain evidence="2 3">P7336</strain>
    </source>
</reference>
<evidence type="ECO:0000256" key="1">
    <source>
        <dbReference type="SAM" id="MobiDB-lite"/>
    </source>
</evidence>
<organism evidence="2 3">
    <name type="scientific">Mycobacterium shimoidei</name>
    <dbReference type="NCBI Taxonomy" id="29313"/>
    <lineage>
        <taxon>Bacteria</taxon>
        <taxon>Bacillati</taxon>
        <taxon>Actinomycetota</taxon>
        <taxon>Actinomycetes</taxon>
        <taxon>Mycobacteriales</taxon>
        <taxon>Mycobacteriaceae</taxon>
        <taxon>Mycobacterium</taxon>
    </lineage>
</organism>
<protein>
    <submittedName>
        <fullName evidence="2">Uncharacterized protein</fullName>
    </submittedName>
</protein>
<keyword evidence="3" id="KW-1185">Reference proteome</keyword>
<dbReference type="EMBL" id="UEGW01000001">
    <property type="protein sequence ID" value="SRX95098.1"/>
    <property type="molecule type" value="Genomic_DNA"/>
</dbReference>
<name>A0A375Z1S1_MYCSH</name>
<proteinExistence type="predicted"/>
<evidence type="ECO:0000313" key="3">
    <source>
        <dbReference type="Proteomes" id="UP000252015"/>
    </source>
</evidence>
<feature type="compositionally biased region" description="Basic residues" evidence="1">
    <location>
        <begin position="204"/>
        <end position="222"/>
    </location>
</feature>
<feature type="compositionally biased region" description="Low complexity" evidence="1">
    <location>
        <begin position="190"/>
        <end position="203"/>
    </location>
</feature>
<gene>
    <name evidence="2" type="ORF">MSP7336_03362</name>
</gene>
<dbReference type="AlphaFoldDB" id="A0A375Z1S1"/>
<dbReference type="Proteomes" id="UP000252015">
    <property type="component" value="Unassembled WGS sequence"/>
</dbReference>